<feature type="domain" description="Cytochrome c assembly protein" evidence="7">
    <location>
        <begin position="71"/>
        <end position="252"/>
    </location>
</feature>
<evidence type="ECO:0000256" key="1">
    <source>
        <dbReference type="ARBA" id="ARBA00004141"/>
    </source>
</evidence>
<dbReference type="PANTHER" id="PTHR30071:SF1">
    <property type="entry name" value="CYTOCHROME B_B6 PROTEIN-RELATED"/>
    <property type="match status" value="1"/>
</dbReference>
<proteinExistence type="predicted"/>
<organism evidence="8 9">
    <name type="scientific">Porphyromonas cangingivalis</name>
    <dbReference type="NCBI Taxonomy" id="36874"/>
    <lineage>
        <taxon>Bacteria</taxon>
        <taxon>Pseudomonadati</taxon>
        <taxon>Bacteroidota</taxon>
        <taxon>Bacteroidia</taxon>
        <taxon>Bacteroidales</taxon>
        <taxon>Porphyromonadaceae</taxon>
        <taxon>Porphyromonas</taxon>
    </lineage>
</organism>
<dbReference type="eggNOG" id="COG0755">
    <property type="taxonomic scope" value="Bacteria"/>
</dbReference>
<dbReference type="InterPro" id="IPR002541">
    <property type="entry name" value="Cyt_c_assembly"/>
</dbReference>
<feature type="transmembrane region" description="Helical" evidence="6">
    <location>
        <begin position="166"/>
        <end position="189"/>
    </location>
</feature>
<dbReference type="Proteomes" id="UP000030125">
    <property type="component" value="Unassembled WGS sequence"/>
</dbReference>
<protein>
    <submittedName>
        <fullName evidence="8">Cytochrome C assembly protein</fullName>
    </submittedName>
</protein>
<dbReference type="RefSeq" id="WP_036851945.1">
    <property type="nucleotide sequence ID" value="NZ_JQJD01000045.1"/>
</dbReference>
<dbReference type="InterPro" id="IPR045062">
    <property type="entry name" value="Cyt_c_biogenesis_CcsA/CcmC"/>
</dbReference>
<evidence type="ECO:0000256" key="5">
    <source>
        <dbReference type="ARBA" id="ARBA00023136"/>
    </source>
</evidence>
<feature type="transmembrane region" description="Helical" evidence="6">
    <location>
        <begin position="12"/>
        <end position="29"/>
    </location>
</feature>
<comment type="subcellular location">
    <subcellularLocation>
        <location evidence="1">Membrane</location>
        <topology evidence="1">Multi-pass membrane protein</topology>
    </subcellularLocation>
</comment>
<gene>
    <name evidence="8" type="ORF">HQ35_06665</name>
</gene>
<dbReference type="AlphaFoldDB" id="A0A0A2ELW6"/>
<evidence type="ECO:0000256" key="6">
    <source>
        <dbReference type="SAM" id="Phobius"/>
    </source>
</evidence>
<evidence type="ECO:0000259" key="7">
    <source>
        <dbReference type="Pfam" id="PF01578"/>
    </source>
</evidence>
<keyword evidence="3" id="KW-0201">Cytochrome c-type biogenesis</keyword>
<evidence type="ECO:0000256" key="3">
    <source>
        <dbReference type="ARBA" id="ARBA00022748"/>
    </source>
</evidence>
<dbReference type="OrthoDB" id="9814290at2"/>
<keyword evidence="5 6" id="KW-0472">Membrane</keyword>
<feature type="transmembrane region" description="Helical" evidence="6">
    <location>
        <begin position="70"/>
        <end position="85"/>
    </location>
</feature>
<feature type="transmembrane region" description="Helical" evidence="6">
    <location>
        <begin position="204"/>
        <end position="219"/>
    </location>
</feature>
<name>A0A0A2ELW6_PORCN</name>
<dbReference type="GO" id="GO:0017004">
    <property type="term" value="P:cytochrome complex assembly"/>
    <property type="evidence" value="ECO:0007669"/>
    <property type="project" value="UniProtKB-KW"/>
</dbReference>
<evidence type="ECO:0000313" key="8">
    <source>
        <dbReference type="EMBL" id="KGN79846.1"/>
    </source>
</evidence>
<keyword evidence="4 6" id="KW-1133">Transmembrane helix</keyword>
<evidence type="ECO:0000256" key="4">
    <source>
        <dbReference type="ARBA" id="ARBA00022989"/>
    </source>
</evidence>
<accession>A0A0A2ELW6</accession>
<feature type="transmembrane region" description="Helical" evidence="6">
    <location>
        <begin position="36"/>
        <end position="58"/>
    </location>
</feature>
<dbReference type="Pfam" id="PF01578">
    <property type="entry name" value="Cytochrom_C_asm"/>
    <property type="match status" value="1"/>
</dbReference>
<dbReference type="EMBL" id="JQJD01000045">
    <property type="protein sequence ID" value="KGN79846.1"/>
    <property type="molecule type" value="Genomic_DNA"/>
</dbReference>
<dbReference type="GO" id="GO:0005886">
    <property type="term" value="C:plasma membrane"/>
    <property type="evidence" value="ECO:0007669"/>
    <property type="project" value="TreeGrafter"/>
</dbReference>
<feature type="transmembrane region" description="Helical" evidence="6">
    <location>
        <begin position="92"/>
        <end position="112"/>
    </location>
</feature>
<reference evidence="8 9" key="1">
    <citation type="submission" date="2014-08" db="EMBL/GenBank/DDBJ databases">
        <title>Porphyromonas cangingivalis strain:COT-109_OH1386 Genome sequencing.</title>
        <authorList>
            <person name="Wallis C."/>
            <person name="Deusch O."/>
            <person name="O'Flynn C."/>
            <person name="Davis I."/>
            <person name="Jospin G."/>
            <person name="Darling A.E."/>
            <person name="Coil D.A."/>
            <person name="Alexiev A."/>
            <person name="Horsfall A."/>
            <person name="Kirkwood N."/>
            <person name="Harris S."/>
            <person name="Eisen J.A."/>
        </authorList>
    </citation>
    <scope>NUCLEOTIDE SEQUENCE [LARGE SCALE GENOMIC DNA]</scope>
    <source>
        <strain evidence="9">COT-109 OH1386</strain>
    </source>
</reference>
<keyword evidence="2 6" id="KW-0812">Transmembrane</keyword>
<sequence length="263" mass="30451">MNLLLDWHDFIYFALPTVAICALGAYLGFKEKFAPAITVTVLALIVFGVYIAGMWHSLERPPMRTMGETRLWYSFFVIIAGLIVYSRWRYRWILGFSTILSTVFICINIFKPEIHSKTMMPALESPFFVPHVISYMFAYGMLGAALLLAIYMLYKKEDKDPHRLYVTDNLVYTGTGFLIVGLLLGAIWAKQAWGTYWGWDPKETWAAITMAAYMLYIHHRRFHPKRFKQSAIILIVSFLFLQMCWYGVNFLPSAADSIHMYSN</sequence>
<keyword evidence="9" id="KW-1185">Reference proteome</keyword>
<evidence type="ECO:0000256" key="2">
    <source>
        <dbReference type="ARBA" id="ARBA00022692"/>
    </source>
</evidence>
<feature type="transmembrane region" description="Helical" evidence="6">
    <location>
        <begin position="132"/>
        <end position="154"/>
    </location>
</feature>
<dbReference type="GO" id="GO:0020037">
    <property type="term" value="F:heme binding"/>
    <property type="evidence" value="ECO:0007669"/>
    <property type="project" value="InterPro"/>
</dbReference>
<dbReference type="PANTHER" id="PTHR30071">
    <property type="entry name" value="HEME EXPORTER PROTEIN C"/>
    <property type="match status" value="1"/>
</dbReference>
<comment type="caution">
    <text evidence="8">The sequence shown here is derived from an EMBL/GenBank/DDBJ whole genome shotgun (WGS) entry which is preliminary data.</text>
</comment>
<dbReference type="STRING" id="36874.HQ34_07530"/>
<feature type="transmembrane region" description="Helical" evidence="6">
    <location>
        <begin position="231"/>
        <end position="248"/>
    </location>
</feature>
<evidence type="ECO:0000313" key="9">
    <source>
        <dbReference type="Proteomes" id="UP000030125"/>
    </source>
</evidence>